<comment type="caution">
    <text evidence="2">The sequence shown here is derived from an EMBL/GenBank/DDBJ whole genome shotgun (WGS) entry which is preliminary data.</text>
</comment>
<evidence type="ECO:0000313" key="2">
    <source>
        <dbReference type="EMBL" id="CAK0850260.1"/>
    </source>
</evidence>
<dbReference type="EMBL" id="CAUYUJ010015132">
    <property type="protein sequence ID" value="CAK0850260.1"/>
    <property type="molecule type" value="Genomic_DNA"/>
</dbReference>
<keyword evidence="3" id="KW-1185">Reference proteome</keyword>
<evidence type="ECO:0000256" key="1">
    <source>
        <dbReference type="SAM" id="MobiDB-lite"/>
    </source>
</evidence>
<feature type="compositionally biased region" description="Low complexity" evidence="1">
    <location>
        <begin position="1"/>
        <end position="32"/>
    </location>
</feature>
<dbReference type="Proteomes" id="UP001189429">
    <property type="component" value="Unassembled WGS sequence"/>
</dbReference>
<protein>
    <submittedName>
        <fullName evidence="2">Uncharacterized protein</fullName>
    </submittedName>
</protein>
<reference evidence="2" key="1">
    <citation type="submission" date="2023-10" db="EMBL/GenBank/DDBJ databases">
        <authorList>
            <person name="Chen Y."/>
            <person name="Shah S."/>
            <person name="Dougan E. K."/>
            <person name="Thang M."/>
            <person name="Chan C."/>
        </authorList>
    </citation>
    <scope>NUCLEOTIDE SEQUENCE [LARGE SCALE GENOMIC DNA]</scope>
</reference>
<sequence>EGAWAAGGPPAAALGAAPWADAGAAAQAEPGGQRSPTACQPSREPGGEGPKARIVRCSAGAVGCLGAPTPTRASAGGAEVAAGAQALSACKPRLAMRSPPPHSRCPGQHGSMYASIQPDTLPGAAALPGPPRRPVRTNSRARLSWWPLASRARTMQAERTEERGYIQPAASEYGSF</sequence>
<name>A0ABN9TVL2_9DINO</name>
<feature type="region of interest" description="Disordered" evidence="1">
    <location>
        <begin position="154"/>
        <end position="176"/>
    </location>
</feature>
<feature type="region of interest" description="Disordered" evidence="1">
    <location>
        <begin position="1"/>
        <end position="51"/>
    </location>
</feature>
<feature type="non-terminal residue" evidence="2">
    <location>
        <position position="1"/>
    </location>
</feature>
<organism evidence="2 3">
    <name type="scientific">Prorocentrum cordatum</name>
    <dbReference type="NCBI Taxonomy" id="2364126"/>
    <lineage>
        <taxon>Eukaryota</taxon>
        <taxon>Sar</taxon>
        <taxon>Alveolata</taxon>
        <taxon>Dinophyceae</taxon>
        <taxon>Prorocentrales</taxon>
        <taxon>Prorocentraceae</taxon>
        <taxon>Prorocentrum</taxon>
    </lineage>
</organism>
<accession>A0ABN9TVL2</accession>
<gene>
    <name evidence="2" type="ORF">PCOR1329_LOCUS42698</name>
</gene>
<evidence type="ECO:0000313" key="3">
    <source>
        <dbReference type="Proteomes" id="UP001189429"/>
    </source>
</evidence>
<proteinExistence type="predicted"/>